<dbReference type="PANTHER" id="PTHR43248">
    <property type="entry name" value="2-SUCCINYL-6-HYDROXY-2,4-CYCLOHEXADIENE-1-CARBOXYLATE SYNTHASE"/>
    <property type="match status" value="1"/>
</dbReference>
<reference evidence="5" key="1">
    <citation type="submission" date="2021-02" db="EMBL/GenBank/DDBJ databases">
        <title>Genome sequence Cadophora malorum strain M34.</title>
        <authorList>
            <person name="Stefanovic E."/>
            <person name="Vu D."/>
            <person name="Scully C."/>
            <person name="Dijksterhuis J."/>
            <person name="Roader J."/>
            <person name="Houbraken J."/>
        </authorList>
    </citation>
    <scope>NUCLEOTIDE SEQUENCE</scope>
    <source>
        <strain evidence="5">M34</strain>
    </source>
</reference>
<feature type="signal peptide" evidence="3">
    <location>
        <begin position="1"/>
        <end position="27"/>
    </location>
</feature>
<evidence type="ECO:0000256" key="1">
    <source>
        <dbReference type="ARBA" id="ARBA00010088"/>
    </source>
</evidence>
<protein>
    <recommendedName>
        <fullName evidence="4">Peptidase S33 tripeptidyl aminopeptidase-like C-terminal domain-containing protein</fullName>
    </recommendedName>
</protein>
<comment type="similarity">
    <text evidence="1">Belongs to the peptidase S33 family.</text>
</comment>
<sequence>MVRRPIVHDEALLWFALIALYPFPNETGDVNFPEIPSSTKLVWHPCYVGYFCAMLDVPLDYLNPQLGRAAVPIIKKSSVSSCYKGILFLNPGGPGGSGVQSLLNASEEIKNTVGPDYDLAAWEPRGIGYSVPAAAPCFFLDANATFSGPSKQKRKRSDGLKDYIVHGPNVPIESLADANTYAELGATCTKYNGKPLDAGPHMTTATVARDLMSILDAYAKTSDGRRADRDPKLLNYWGYSYGTVIGQTFASMFPKRVGRVVVDGVVDPDAWMAGTLDAISTIDADKILATFFFYCHSAGPTLCPFSANTSSAIDIFNRFQVMISYLNSTYATQQDWENATAIDTALTLFQTGLLQATYDPISLFPTIGTGLVIVEGFILSGNITYNSIFDILRAIGLLPDPEDIPDLPPGDPHPEYQFERFHSVACTDTGGKLFNSSFEEYAKRLPVLQNESWIGGNGVWTQFLPCLSWEVKSDDIYAGPFGGRTKGRILAVGNRFDPVTPLANARKTARIFQDAELLTIEGTGHTSLAAFNDCAFAKINAFFNIVKKSGKETYCPLEAGPWNITLQGPLDKLGDVEKVVRGIEGLKA</sequence>
<evidence type="ECO:0000256" key="3">
    <source>
        <dbReference type="SAM" id="SignalP"/>
    </source>
</evidence>
<evidence type="ECO:0000313" key="6">
    <source>
        <dbReference type="Proteomes" id="UP000664132"/>
    </source>
</evidence>
<dbReference type="Proteomes" id="UP000664132">
    <property type="component" value="Unassembled WGS sequence"/>
</dbReference>
<proteinExistence type="inferred from homology"/>
<comment type="caution">
    <text evidence="5">The sequence shown here is derived from an EMBL/GenBank/DDBJ whole genome shotgun (WGS) entry which is preliminary data.</text>
</comment>
<keyword evidence="3" id="KW-0732">Signal</keyword>
<dbReference type="EMBL" id="JAFJYH010000117">
    <property type="protein sequence ID" value="KAG4418896.1"/>
    <property type="molecule type" value="Genomic_DNA"/>
</dbReference>
<keyword evidence="2" id="KW-0378">Hydrolase</keyword>
<dbReference type="InterPro" id="IPR013595">
    <property type="entry name" value="Pept_S33_TAP-like_C"/>
</dbReference>
<feature type="chain" id="PRO_5034076866" description="Peptidase S33 tripeptidyl aminopeptidase-like C-terminal domain-containing protein" evidence="3">
    <location>
        <begin position="28"/>
        <end position="588"/>
    </location>
</feature>
<gene>
    <name evidence="5" type="ORF">IFR04_007932</name>
</gene>
<dbReference type="Pfam" id="PF08386">
    <property type="entry name" value="Abhydrolase_4"/>
    <property type="match status" value="1"/>
</dbReference>
<dbReference type="InterPro" id="IPR029058">
    <property type="entry name" value="AB_hydrolase_fold"/>
</dbReference>
<dbReference type="SUPFAM" id="SSF53474">
    <property type="entry name" value="alpha/beta-Hydrolases"/>
    <property type="match status" value="1"/>
</dbReference>
<evidence type="ECO:0000259" key="4">
    <source>
        <dbReference type="Pfam" id="PF08386"/>
    </source>
</evidence>
<organism evidence="5 6">
    <name type="scientific">Cadophora malorum</name>
    <dbReference type="NCBI Taxonomy" id="108018"/>
    <lineage>
        <taxon>Eukaryota</taxon>
        <taxon>Fungi</taxon>
        <taxon>Dikarya</taxon>
        <taxon>Ascomycota</taxon>
        <taxon>Pezizomycotina</taxon>
        <taxon>Leotiomycetes</taxon>
        <taxon>Helotiales</taxon>
        <taxon>Ploettnerulaceae</taxon>
        <taxon>Cadophora</taxon>
    </lineage>
</organism>
<accession>A0A8H7THA1</accession>
<keyword evidence="6" id="KW-1185">Reference proteome</keyword>
<dbReference type="GO" id="GO:0016787">
    <property type="term" value="F:hydrolase activity"/>
    <property type="evidence" value="ECO:0007669"/>
    <property type="project" value="UniProtKB-KW"/>
</dbReference>
<name>A0A8H7THA1_9HELO</name>
<dbReference type="InterPro" id="IPR051601">
    <property type="entry name" value="Serine_prot/Carboxylest_S33"/>
</dbReference>
<dbReference type="OrthoDB" id="425534at2759"/>
<dbReference type="Gene3D" id="3.40.50.1820">
    <property type="entry name" value="alpha/beta hydrolase"/>
    <property type="match status" value="1"/>
</dbReference>
<dbReference type="AlphaFoldDB" id="A0A8H7THA1"/>
<evidence type="ECO:0000313" key="5">
    <source>
        <dbReference type="EMBL" id="KAG4418896.1"/>
    </source>
</evidence>
<feature type="domain" description="Peptidase S33 tripeptidyl aminopeptidase-like C-terminal" evidence="4">
    <location>
        <begin position="457"/>
        <end position="555"/>
    </location>
</feature>
<evidence type="ECO:0000256" key="2">
    <source>
        <dbReference type="ARBA" id="ARBA00022801"/>
    </source>
</evidence>
<dbReference type="PANTHER" id="PTHR43248:SF25">
    <property type="entry name" value="AB HYDROLASE-1 DOMAIN-CONTAINING PROTEIN-RELATED"/>
    <property type="match status" value="1"/>
</dbReference>